<evidence type="ECO:0000313" key="3">
    <source>
        <dbReference type="Proteomes" id="UP000014760"/>
    </source>
</evidence>
<keyword evidence="3" id="KW-1185">Reference proteome</keyword>
<dbReference type="EnsemblMetazoa" id="CapteT205733">
    <property type="protein sequence ID" value="CapteP205733"/>
    <property type="gene ID" value="CapteG205733"/>
</dbReference>
<proteinExistence type="predicted"/>
<reference evidence="3" key="1">
    <citation type="submission" date="2012-12" db="EMBL/GenBank/DDBJ databases">
        <authorList>
            <person name="Hellsten U."/>
            <person name="Grimwood J."/>
            <person name="Chapman J.A."/>
            <person name="Shapiro H."/>
            <person name="Aerts A."/>
            <person name="Otillar R.P."/>
            <person name="Terry A.Y."/>
            <person name="Boore J.L."/>
            <person name="Simakov O."/>
            <person name="Marletaz F."/>
            <person name="Cho S.-J."/>
            <person name="Edsinger-Gonzales E."/>
            <person name="Havlak P."/>
            <person name="Kuo D.-H."/>
            <person name="Larsson T."/>
            <person name="Lv J."/>
            <person name="Arendt D."/>
            <person name="Savage R."/>
            <person name="Osoegawa K."/>
            <person name="de Jong P."/>
            <person name="Lindberg D.R."/>
            <person name="Seaver E.C."/>
            <person name="Weisblat D.A."/>
            <person name="Putnam N.H."/>
            <person name="Grigoriev I.V."/>
            <person name="Rokhsar D.S."/>
        </authorList>
    </citation>
    <scope>NUCLEOTIDE SEQUENCE</scope>
    <source>
        <strain evidence="3">I ESC-2004</strain>
    </source>
</reference>
<name>R7U4B8_CAPTE</name>
<reference evidence="1 3" key="2">
    <citation type="journal article" date="2013" name="Nature">
        <title>Insights into bilaterian evolution from three spiralian genomes.</title>
        <authorList>
            <person name="Simakov O."/>
            <person name="Marletaz F."/>
            <person name="Cho S.J."/>
            <person name="Edsinger-Gonzales E."/>
            <person name="Havlak P."/>
            <person name="Hellsten U."/>
            <person name="Kuo D.H."/>
            <person name="Larsson T."/>
            <person name="Lv J."/>
            <person name="Arendt D."/>
            <person name="Savage R."/>
            <person name="Osoegawa K."/>
            <person name="de Jong P."/>
            <person name="Grimwood J."/>
            <person name="Chapman J.A."/>
            <person name="Shapiro H."/>
            <person name="Aerts A."/>
            <person name="Otillar R.P."/>
            <person name="Terry A.Y."/>
            <person name="Boore J.L."/>
            <person name="Grigoriev I.V."/>
            <person name="Lindberg D.R."/>
            <person name="Seaver E.C."/>
            <person name="Weisblat D.A."/>
            <person name="Putnam N.H."/>
            <person name="Rokhsar D.S."/>
        </authorList>
    </citation>
    <scope>NUCLEOTIDE SEQUENCE</scope>
    <source>
        <strain evidence="1 3">I ESC-2004</strain>
    </source>
</reference>
<protein>
    <submittedName>
        <fullName evidence="1 2">Uncharacterized protein</fullName>
    </submittedName>
</protein>
<gene>
    <name evidence="1" type="ORF">CAPTEDRAFT_205733</name>
</gene>
<dbReference type="EMBL" id="AMQN01010435">
    <property type="status" value="NOT_ANNOTATED_CDS"/>
    <property type="molecule type" value="Genomic_DNA"/>
</dbReference>
<dbReference type="AlphaFoldDB" id="R7U4B8"/>
<dbReference type="EMBL" id="KB307841">
    <property type="protein sequence ID" value="ELT98531.1"/>
    <property type="molecule type" value="Genomic_DNA"/>
</dbReference>
<reference evidence="2" key="3">
    <citation type="submission" date="2015-06" db="UniProtKB">
        <authorList>
            <consortium name="EnsemblMetazoa"/>
        </authorList>
    </citation>
    <scope>IDENTIFICATION</scope>
</reference>
<evidence type="ECO:0000313" key="2">
    <source>
        <dbReference type="EnsemblMetazoa" id="CapteP205733"/>
    </source>
</evidence>
<dbReference type="Proteomes" id="UP000014760">
    <property type="component" value="Unassembled WGS sequence"/>
</dbReference>
<accession>R7U4B8</accession>
<dbReference type="HOGENOM" id="CLU_1311168_0_0_1"/>
<evidence type="ECO:0000313" key="1">
    <source>
        <dbReference type="EMBL" id="ELT98531.1"/>
    </source>
</evidence>
<organism evidence="1">
    <name type="scientific">Capitella teleta</name>
    <name type="common">Polychaete worm</name>
    <dbReference type="NCBI Taxonomy" id="283909"/>
    <lineage>
        <taxon>Eukaryota</taxon>
        <taxon>Metazoa</taxon>
        <taxon>Spiralia</taxon>
        <taxon>Lophotrochozoa</taxon>
        <taxon>Annelida</taxon>
        <taxon>Polychaeta</taxon>
        <taxon>Sedentaria</taxon>
        <taxon>Scolecida</taxon>
        <taxon>Capitellidae</taxon>
        <taxon>Capitella</taxon>
    </lineage>
</organism>
<sequence>MAGLKRSKCIAFGSDFNLSSSELCNTAMPITHRALNATIREGNNPSDKQCLLRIRLMSAVTVRLIRRVTISASSMQKSPANVAHWKAVAFDGSRADIQLTKQADTAQVASTFWQETVYIMKYHSPDETERRRSEGRYYAMLCWWLKNAYGLLFEGVQSIVACPVFLLVVVTGCAGAQVTGIITPIQSSNTASDQHAISLQWVKCPEMHTN</sequence>